<sequence>GTDILLLSAGAALIISPICLWLAAQKAPINYFPYYSFVGRPLAKSLQGSQDNSEHKTAEPNTDANDSAVQNAPAEQGLLMKFMPAYVRDSWQILKPEQIKQAKLRVFRWYRLLILPIALALGSIIIRVIILISNRVSSIEHRASRSYDRFVLLFAVWWFLDMVFVWISPRSYEQYYLPLNASAAMLGGYLIAIYHNKSKRAPHTNPGGC</sequence>
<feature type="compositionally biased region" description="Polar residues" evidence="1">
    <location>
        <begin position="59"/>
        <end position="68"/>
    </location>
</feature>
<evidence type="ECO:0000313" key="3">
    <source>
        <dbReference type="EMBL" id="GAI57673.1"/>
    </source>
</evidence>
<feature type="transmembrane region" description="Helical" evidence="2">
    <location>
        <begin position="150"/>
        <end position="169"/>
    </location>
</feature>
<keyword evidence="2" id="KW-1133">Transmembrane helix</keyword>
<comment type="caution">
    <text evidence="3">The sequence shown here is derived from an EMBL/GenBank/DDBJ whole genome shotgun (WGS) entry which is preliminary data.</text>
</comment>
<dbReference type="EMBL" id="BARV01034205">
    <property type="protein sequence ID" value="GAI57673.1"/>
    <property type="molecule type" value="Genomic_DNA"/>
</dbReference>
<feature type="non-terminal residue" evidence="3">
    <location>
        <position position="1"/>
    </location>
</feature>
<name>X1PPC6_9ZZZZ</name>
<dbReference type="AlphaFoldDB" id="X1PPC6"/>
<reference evidence="3" key="1">
    <citation type="journal article" date="2014" name="Front. Microbiol.">
        <title>High frequency of phylogenetically diverse reductive dehalogenase-homologous genes in deep subseafloor sedimentary metagenomes.</title>
        <authorList>
            <person name="Kawai M."/>
            <person name="Futagami T."/>
            <person name="Toyoda A."/>
            <person name="Takaki Y."/>
            <person name="Nishi S."/>
            <person name="Hori S."/>
            <person name="Arai W."/>
            <person name="Tsubouchi T."/>
            <person name="Morono Y."/>
            <person name="Uchiyama I."/>
            <person name="Ito T."/>
            <person name="Fujiyama A."/>
            <person name="Inagaki F."/>
            <person name="Takami H."/>
        </authorList>
    </citation>
    <scope>NUCLEOTIDE SEQUENCE</scope>
    <source>
        <strain evidence="3">Expedition CK06-06</strain>
    </source>
</reference>
<organism evidence="3">
    <name type="scientific">marine sediment metagenome</name>
    <dbReference type="NCBI Taxonomy" id="412755"/>
    <lineage>
        <taxon>unclassified sequences</taxon>
        <taxon>metagenomes</taxon>
        <taxon>ecological metagenomes</taxon>
    </lineage>
</organism>
<accession>X1PPC6</accession>
<evidence type="ECO:0000256" key="1">
    <source>
        <dbReference type="SAM" id="MobiDB-lite"/>
    </source>
</evidence>
<protein>
    <submittedName>
        <fullName evidence="3">Uncharacterized protein</fullName>
    </submittedName>
</protein>
<evidence type="ECO:0000256" key="2">
    <source>
        <dbReference type="SAM" id="Phobius"/>
    </source>
</evidence>
<keyword evidence="2" id="KW-0472">Membrane</keyword>
<feature type="transmembrane region" description="Helical" evidence="2">
    <location>
        <begin position="109"/>
        <end position="130"/>
    </location>
</feature>
<gene>
    <name evidence="3" type="ORF">S06H3_53622</name>
</gene>
<keyword evidence="2" id="KW-0812">Transmembrane</keyword>
<feature type="region of interest" description="Disordered" evidence="1">
    <location>
        <begin position="46"/>
        <end position="68"/>
    </location>
</feature>
<feature type="transmembrane region" description="Helical" evidence="2">
    <location>
        <begin position="175"/>
        <end position="194"/>
    </location>
</feature>
<proteinExistence type="predicted"/>